<sequence>MSRPLLSDPQEKLLSHSILTAARLARRGWTEEGNKTGWQFSHFDLTDQTSVSRPDGNQGQKRAEILVKELGNMQVHILNSSKTAKERETGSDQKADEAKHTQAERETGLCSQTGVLVWASGCRPTCRRPKRFKAPILPVIAEM</sequence>
<feature type="compositionally biased region" description="Basic and acidic residues" evidence="1">
    <location>
        <begin position="83"/>
        <end position="106"/>
    </location>
</feature>
<protein>
    <submittedName>
        <fullName evidence="2">Uncharacterized protein</fullName>
    </submittedName>
</protein>
<comment type="caution">
    <text evidence="2">The sequence shown here is derived from an EMBL/GenBank/DDBJ whole genome shotgun (WGS) entry which is preliminary data.</text>
</comment>
<proteinExistence type="predicted"/>
<name>A0AAD9BF24_DISEL</name>
<evidence type="ECO:0000256" key="1">
    <source>
        <dbReference type="SAM" id="MobiDB-lite"/>
    </source>
</evidence>
<dbReference type="AlphaFoldDB" id="A0AAD9BF24"/>
<dbReference type="Proteomes" id="UP001228049">
    <property type="component" value="Unassembled WGS sequence"/>
</dbReference>
<feature type="region of interest" description="Disordered" evidence="1">
    <location>
        <begin position="77"/>
        <end position="106"/>
    </location>
</feature>
<reference evidence="2" key="1">
    <citation type="submission" date="2023-04" db="EMBL/GenBank/DDBJ databases">
        <title>Chromosome-level genome of Chaenocephalus aceratus.</title>
        <authorList>
            <person name="Park H."/>
        </authorList>
    </citation>
    <scope>NUCLEOTIDE SEQUENCE</scope>
    <source>
        <strain evidence="2">DE</strain>
        <tissue evidence="2">Muscle</tissue>
    </source>
</reference>
<dbReference type="EMBL" id="JASDAP010000023">
    <property type="protein sequence ID" value="KAK1882550.1"/>
    <property type="molecule type" value="Genomic_DNA"/>
</dbReference>
<organism evidence="2 3">
    <name type="scientific">Dissostichus eleginoides</name>
    <name type="common">Patagonian toothfish</name>
    <name type="synonym">Dissostichus amissus</name>
    <dbReference type="NCBI Taxonomy" id="100907"/>
    <lineage>
        <taxon>Eukaryota</taxon>
        <taxon>Metazoa</taxon>
        <taxon>Chordata</taxon>
        <taxon>Craniata</taxon>
        <taxon>Vertebrata</taxon>
        <taxon>Euteleostomi</taxon>
        <taxon>Actinopterygii</taxon>
        <taxon>Neopterygii</taxon>
        <taxon>Teleostei</taxon>
        <taxon>Neoteleostei</taxon>
        <taxon>Acanthomorphata</taxon>
        <taxon>Eupercaria</taxon>
        <taxon>Perciformes</taxon>
        <taxon>Notothenioidei</taxon>
        <taxon>Nototheniidae</taxon>
        <taxon>Dissostichus</taxon>
    </lineage>
</organism>
<accession>A0AAD9BF24</accession>
<gene>
    <name evidence="2" type="ORF">KUDE01_023332</name>
</gene>
<evidence type="ECO:0000313" key="3">
    <source>
        <dbReference type="Proteomes" id="UP001228049"/>
    </source>
</evidence>
<keyword evidence="3" id="KW-1185">Reference proteome</keyword>
<evidence type="ECO:0000313" key="2">
    <source>
        <dbReference type="EMBL" id="KAK1882550.1"/>
    </source>
</evidence>